<feature type="region of interest" description="Disordered" evidence="1">
    <location>
        <begin position="1127"/>
        <end position="1156"/>
    </location>
</feature>
<dbReference type="Proteomes" id="UP000217790">
    <property type="component" value="Unassembled WGS sequence"/>
</dbReference>
<evidence type="ECO:0000313" key="3">
    <source>
        <dbReference type="Proteomes" id="UP000217790"/>
    </source>
</evidence>
<feature type="compositionally biased region" description="Low complexity" evidence="1">
    <location>
        <begin position="1233"/>
        <end position="1242"/>
    </location>
</feature>
<feature type="compositionally biased region" description="Pro residues" evidence="1">
    <location>
        <begin position="1046"/>
        <end position="1055"/>
    </location>
</feature>
<evidence type="ECO:0000313" key="2">
    <source>
        <dbReference type="EMBL" id="PBK97738.1"/>
    </source>
</evidence>
<dbReference type="EMBL" id="KZ293649">
    <property type="protein sequence ID" value="PBK97738.1"/>
    <property type="molecule type" value="Genomic_DNA"/>
</dbReference>
<organism evidence="2 3">
    <name type="scientific">Armillaria gallica</name>
    <name type="common">Bulbous honey fungus</name>
    <name type="synonym">Armillaria bulbosa</name>
    <dbReference type="NCBI Taxonomy" id="47427"/>
    <lineage>
        <taxon>Eukaryota</taxon>
        <taxon>Fungi</taxon>
        <taxon>Dikarya</taxon>
        <taxon>Basidiomycota</taxon>
        <taxon>Agaricomycotina</taxon>
        <taxon>Agaricomycetes</taxon>
        <taxon>Agaricomycetidae</taxon>
        <taxon>Agaricales</taxon>
        <taxon>Marasmiineae</taxon>
        <taxon>Physalacriaceae</taxon>
        <taxon>Armillaria</taxon>
    </lineage>
</organism>
<dbReference type="OrthoDB" id="3259617at2759"/>
<dbReference type="SUPFAM" id="SSF48371">
    <property type="entry name" value="ARM repeat"/>
    <property type="match status" value="1"/>
</dbReference>
<dbReference type="InterPro" id="IPR016024">
    <property type="entry name" value="ARM-type_fold"/>
</dbReference>
<sequence length="1291" mass="141464">MRIASKSLNKENIPINNFSPLLKQSHEQPPALGLFNSTPQPEIAHQAQDKTSCATIPMPPSPLSDPRKYYDSSVSTLVNSLSPQADVSLADLNEAYTELANRIRTDADAINDENQAHHSLAVLRKASATLTQALRRDIMLIRIEPFSEELTGLNTPTNEQTLTALETRHSLTNNALRLLSDILSMRPLYKQFTVRELRFFLGDIVGVYMTSNLPCAEPQRIRNFILWMLSNQSLPADILSPYSDTMAAIAKHGLGSGLEKTETRTNSLKILLKLVTYYKAKSAPSLVPFFSNLLPLLISPTFEYRLLVTRIISCLAAAKLEVGSTSVDAFQSIAAKIRDFIAEFSSRTARHSEVGGIRAALSPKCAVDTQNLGWSLVAVSSLIVLSDYGALTHRPSIVLFVKTLSEAASQQRLKRLQPIVWKCLVWAFSSVLDMRTKSDTPRAEETVESAFLVVQEELKGGIGDAIMAAVLGAKDGTTEGVSRALSVLEKMVSSNHAPTRADGIFLLSQVLGSIGTSSLPDKDIPPAKSYLPPELFDDTILNTTSETISSVVEAINKKSPHLLWQLSEEDIIRKWDALIDIWITASTAVLRDPDTTLLKNLIGAWQSLLLVQTQLTQGRVHLTASSGFTGRVSSTMAGFLPMSIPNGSVEAPTRSLRFVFSLWSVAKNIFSDPWLHGLAEDLLKKILTIQCPVDTLDLHSMWSSLCEDLTASLDVSCCNEYGILGDIMSSVPDVTMRLWRVLARKSKDVDLLSEYVLVTLLKMSFGKWPTTNKDLDIWRELLSKVISKAAVSSSKLVSDILEDNHSKSNIDPKQFLTLFITAGTIDLSDRTLQVADESLSALYPPPADVLPLCLQTLRLVGQMIPSSSSILNTVTFFQQSLQLWIADESNVLSSADHKELIRQLYCRPLDMLHKHELSISVLDKLSAFLACGFCHDQSGLGPAAFTRFWCATYRDVEEFFGRYPPPIMRCLSVLNDVNSQLVGGGLPESQFTPCSIVPDSDPHSGLSTPVDSSRRGRASNSTPRPVYFEESSAPAGPSNVSSFPVAPLPFLPPQSSPVRTEAPTTPSPKPHEDSPSLKRPSPSNSDGDNQAKKRKILAGAGALPPSPRGARRKQAFEGVVIPRYTASTAHRSRESQLMTPGPSSQDSSSMDLDEENLEARSSVNDVYEEHGEAEFSDDHGHEDIGLPSVGSNTLIPSSSRVFQTPHPLVGRHLTEPLPAFPAEDRPPLRRNQTTPATSSTPAALDALRRACTAFRNETPMQREALMEAQHLVHTLSGRIIEQMGKCFNSAQ</sequence>
<feature type="region of interest" description="Disordered" evidence="1">
    <location>
        <begin position="1218"/>
        <end position="1242"/>
    </location>
</feature>
<evidence type="ECO:0000256" key="1">
    <source>
        <dbReference type="SAM" id="MobiDB-lite"/>
    </source>
</evidence>
<gene>
    <name evidence="2" type="ORF">ARMGADRAFT_1162557</name>
</gene>
<keyword evidence="3" id="KW-1185">Reference proteome</keyword>
<proteinExistence type="predicted"/>
<name>A0A2H3E3M2_ARMGA</name>
<feature type="region of interest" description="Disordered" evidence="1">
    <location>
        <begin position="44"/>
        <end position="66"/>
    </location>
</feature>
<feature type="compositionally biased region" description="Polar residues" evidence="1">
    <location>
        <begin position="1127"/>
        <end position="1150"/>
    </location>
</feature>
<feature type="region of interest" description="Disordered" evidence="1">
    <location>
        <begin position="993"/>
        <end position="1091"/>
    </location>
</feature>
<dbReference type="OMA" id="HIWICLV"/>
<protein>
    <recommendedName>
        <fullName evidence="4">Telomere-associated protein Rif1 N-terminal domain-containing protein</fullName>
    </recommendedName>
</protein>
<reference evidence="3" key="1">
    <citation type="journal article" date="2017" name="Nat. Ecol. Evol.">
        <title>Genome expansion and lineage-specific genetic innovations in the forest pathogenic fungi Armillaria.</title>
        <authorList>
            <person name="Sipos G."/>
            <person name="Prasanna A.N."/>
            <person name="Walter M.C."/>
            <person name="O'Connor E."/>
            <person name="Balint B."/>
            <person name="Krizsan K."/>
            <person name="Kiss B."/>
            <person name="Hess J."/>
            <person name="Varga T."/>
            <person name="Slot J."/>
            <person name="Riley R."/>
            <person name="Boka B."/>
            <person name="Rigling D."/>
            <person name="Barry K."/>
            <person name="Lee J."/>
            <person name="Mihaltcheva S."/>
            <person name="LaButti K."/>
            <person name="Lipzen A."/>
            <person name="Waldron R."/>
            <person name="Moloney N.M."/>
            <person name="Sperisen C."/>
            <person name="Kredics L."/>
            <person name="Vagvoelgyi C."/>
            <person name="Patrignani A."/>
            <person name="Fitzpatrick D."/>
            <person name="Nagy I."/>
            <person name="Doyle S."/>
            <person name="Anderson J.B."/>
            <person name="Grigoriev I.V."/>
            <person name="Gueldener U."/>
            <person name="Muensterkoetter M."/>
            <person name="Nagy L.G."/>
        </authorList>
    </citation>
    <scope>NUCLEOTIDE SEQUENCE [LARGE SCALE GENOMIC DNA]</scope>
    <source>
        <strain evidence="3">Ar21-2</strain>
    </source>
</reference>
<evidence type="ECO:0008006" key="4">
    <source>
        <dbReference type="Google" id="ProtNLM"/>
    </source>
</evidence>
<accession>A0A2H3E3M2</accession>
<dbReference type="InParanoid" id="A0A2H3E3M2"/>